<reference evidence="3" key="1">
    <citation type="journal article" date="2021" name="G3 (Bethesda)">
        <title>Genome and transcriptome analysis of the beet armyworm Spodoptera exigua reveals targets for pest control. .</title>
        <authorList>
            <person name="Simon S."/>
            <person name="Breeschoten T."/>
            <person name="Jansen H.J."/>
            <person name="Dirks R.P."/>
            <person name="Schranz M.E."/>
            <person name="Ros V.I.D."/>
        </authorList>
    </citation>
    <scope>NUCLEOTIDE SEQUENCE</scope>
    <source>
        <strain evidence="3">TB_SE_WUR_2020</strain>
    </source>
</reference>
<name>A0A922MZT5_SPOEX</name>
<feature type="compositionally biased region" description="Basic and acidic residues" evidence="1">
    <location>
        <begin position="141"/>
        <end position="157"/>
    </location>
</feature>
<comment type="caution">
    <text evidence="3">The sequence shown here is derived from an EMBL/GenBank/DDBJ whole genome shotgun (WGS) entry which is preliminary data.</text>
</comment>
<dbReference type="InterPro" id="IPR031734">
    <property type="entry name" value="MBF2"/>
</dbReference>
<evidence type="ECO:0000256" key="1">
    <source>
        <dbReference type="SAM" id="MobiDB-lite"/>
    </source>
</evidence>
<protein>
    <submittedName>
        <fullName evidence="3">Uncharacterized protein</fullName>
    </submittedName>
</protein>
<proteinExistence type="predicted"/>
<feature type="region of interest" description="Disordered" evidence="1">
    <location>
        <begin position="289"/>
        <end position="333"/>
    </location>
</feature>
<keyword evidence="2" id="KW-0732">Signal</keyword>
<dbReference type="Proteomes" id="UP000814243">
    <property type="component" value="Unassembled WGS sequence"/>
</dbReference>
<dbReference type="EMBL" id="JACEFF010000019">
    <property type="protein sequence ID" value="KAH9645636.1"/>
    <property type="molecule type" value="Genomic_DNA"/>
</dbReference>
<dbReference type="Pfam" id="PF15868">
    <property type="entry name" value="MBF2"/>
    <property type="match status" value="1"/>
</dbReference>
<gene>
    <name evidence="3" type="ORF">HF086_005285</name>
</gene>
<feature type="region of interest" description="Disordered" evidence="1">
    <location>
        <begin position="125"/>
        <end position="213"/>
    </location>
</feature>
<sequence>MPSSSVACKHLKMFAKIVALFGLVAVAAAADLSVGREGGQLIFDKNITASPAIWKQIQNLTVNATDDALISRVVVIDNRPEKDGEAKVVDGGEGHNNVTIELKSPTVFRGFDFTVKVFASEGTTQAPQHPVSVGADTQVPVKKDVNKPQEPKNDGDIMIRGPVPSSSTTESHKDDQVKVNPAVAGQEQTRPSRDTEGQQAKGLQGQATVPTPTEPAVVATKGVKHEEHHDQAVLKDMDPSLKQALDAIFTNNASKKTDETPKVEVLPVMPVSETNGQVPQVLKVDEVTTPKAEPSSTTLKTVEQKPVPSSTVSTSSEVPSTKLTTEPSKLPQDVKTTHLLEQNIKGHAGHAVPLPYQH</sequence>
<accession>A0A922MZT5</accession>
<feature type="chain" id="PRO_5037057369" evidence="2">
    <location>
        <begin position="30"/>
        <end position="358"/>
    </location>
</feature>
<evidence type="ECO:0000313" key="3">
    <source>
        <dbReference type="EMBL" id="KAH9645636.1"/>
    </source>
</evidence>
<evidence type="ECO:0000313" key="4">
    <source>
        <dbReference type="Proteomes" id="UP000814243"/>
    </source>
</evidence>
<feature type="compositionally biased region" description="Low complexity" evidence="1">
    <location>
        <begin position="306"/>
        <end position="321"/>
    </location>
</feature>
<evidence type="ECO:0000256" key="2">
    <source>
        <dbReference type="SAM" id="SignalP"/>
    </source>
</evidence>
<dbReference type="AlphaFoldDB" id="A0A922MZT5"/>
<organism evidence="3 4">
    <name type="scientific">Spodoptera exigua</name>
    <name type="common">Beet armyworm</name>
    <name type="synonym">Noctua fulgens</name>
    <dbReference type="NCBI Taxonomy" id="7107"/>
    <lineage>
        <taxon>Eukaryota</taxon>
        <taxon>Metazoa</taxon>
        <taxon>Ecdysozoa</taxon>
        <taxon>Arthropoda</taxon>
        <taxon>Hexapoda</taxon>
        <taxon>Insecta</taxon>
        <taxon>Pterygota</taxon>
        <taxon>Neoptera</taxon>
        <taxon>Endopterygota</taxon>
        <taxon>Lepidoptera</taxon>
        <taxon>Glossata</taxon>
        <taxon>Ditrysia</taxon>
        <taxon>Noctuoidea</taxon>
        <taxon>Noctuidae</taxon>
        <taxon>Amphipyrinae</taxon>
        <taxon>Spodoptera</taxon>
    </lineage>
</organism>
<feature type="signal peptide" evidence="2">
    <location>
        <begin position="1"/>
        <end position="29"/>
    </location>
</feature>